<accession>A0ABT1BMP0</accession>
<dbReference type="RefSeq" id="WP_252769989.1">
    <property type="nucleotide sequence ID" value="NZ_JAMXMC010000006.1"/>
</dbReference>
<comment type="caution">
    <text evidence="2">The sequence shown here is derived from an EMBL/GenBank/DDBJ whole genome shotgun (WGS) entry which is preliminary data.</text>
</comment>
<protein>
    <submittedName>
        <fullName evidence="2">TonB-dependent receptor</fullName>
    </submittedName>
</protein>
<sequence length="339" mass="36047">MHTPTLARTALALSTFVLLNLGLSPQALACAACGCTLSSDIDTLGLSTGSGWHADLRYDVLNQNQLRSGTGTISGPNAAAMQHDGEPMEVERYTDNQYATLGLDYSPDGIWGLNLQLPYIHRHHSTLGTASDGVTPGPGGEQYTSTTSSLGDARLVARYQGLLPEHNLGLTLGLKLPTGRFHKTGNSTDPTEPGPADIDRGLQPGTGTTDLLLGAFYLGEAAPDWGYFAQASFQAALGEREQYRPGSGVNLNLGVHYDGWGAWTPQLQLNLRRSNRDSGEAAEPVSTGGTLAYLSPGLSWHFRTDASLYGFVQLPVYQRVNGVQLAPKATASLGARFAF</sequence>
<organism evidence="2 3">
    <name type="scientific">Ideonella oryzae</name>
    <dbReference type="NCBI Taxonomy" id="2937441"/>
    <lineage>
        <taxon>Bacteria</taxon>
        <taxon>Pseudomonadati</taxon>
        <taxon>Pseudomonadota</taxon>
        <taxon>Betaproteobacteria</taxon>
        <taxon>Burkholderiales</taxon>
        <taxon>Sphaerotilaceae</taxon>
        <taxon>Ideonella</taxon>
    </lineage>
</organism>
<evidence type="ECO:0000313" key="2">
    <source>
        <dbReference type="EMBL" id="MCO5977493.1"/>
    </source>
</evidence>
<dbReference type="SUPFAM" id="SSF56935">
    <property type="entry name" value="Porins"/>
    <property type="match status" value="1"/>
</dbReference>
<keyword evidence="3" id="KW-1185">Reference proteome</keyword>
<keyword evidence="1" id="KW-0732">Signal</keyword>
<name>A0ABT1BMP0_9BURK</name>
<keyword evidence="2" id="KW-0675">Receptor</keyword>
<reference evidence="2 3" key="1">
    <citation type="submission" date="2022-06" db="EMBL/GenBank/DDBJ databases">
        <title>Ideonella sp. NS12-5 Genome sequencing and assembly.</title>
        <authorList>
            <person name="Jung Y."/>
        </authorList>
    </citation>
    <scope>NUCLEOTIDE SEQUENCE [LARGE SCALE GENOMIC DNA]</scope>
    <source>
        <strain evidence="2 3">NS12-5</strain>
    </source>
</reference>
<evidence type="ECO:0000313" key="3">
    <source>
        <dbReference type="Proteomes" id="UP001204851"/>
    </source>
</evidence>
<feature type="signal peptide" evidence="1">
    <location>
        <begin position="1"/>
        <end position="29"/>
    </location>
</feature>
<feature type="chain" id="PRO_5046310076" evidence="1">
    <location>
        <begin position="30"/>
        <end position="339"/>
    </location>
</feature>
<gene>
    <name evidence="2" type="ORF">M0L44_12325</name>
</gene>
<dbReference type="EMBL" id="JAMXMC010000006">
    <property type="protein sequence ID" value="MCO5977493.1"/>
    <property type="molecule type" value="Genomic_DNA"/>
</dbReference>
<proteinExistence type="predicted"/>
<evidence type="ECO:0000256" key="1">
    <source>
        <dbReference type="SAM" id="SignalP"/>
    </source>
</evidence>
<dbReference type="Proteomes" id="UP001204851">
    <property type="component" value="Unassembled WGS sequence"/>
</dbReference>